<keyword evidence="2" id="KW-1133">Transmembrane helix</keyword>
<protein>
    <submittedName>
        <fullName evidence="3">Uncharacterized protein</fullName>
    </submittedName>
</protein>
<reference evidence="3 6" key="2">
    <citation type="submission" date="2017-06" db="EMBL/GenBank/DDBJ databases">
        <title>Complete genome of Helicobacter apodemus.</title>
        <authorList>
            <person name="Cho S."/>
        </authorList>
    </citation>
    <scope>NUCLEOTIDE SEQUENCE [LARGE SCALE GENOMIC DNA]</scope>
    <source>
        <strain evidence="3">SCJK1</strain>
        <strain evidence="6">SNUVETPUB-15-01</strain>
    </source>
</reference>
<dbReference type="KEGG" id="had:CDV25_04050"/>
<gene>
    <name evidence="3" type="ORF">CDV25_04050</name>
    <name evidence="4" type="ORF">LS72_004260</name>
</gene>
<keyword evidence="2" id="KW-0812">Transmembrane</keyword>
<dbReference type="OrthoDB" id="5373140at2"/>
<organism evidence="3 6">
    <name type="scientific">Helicobacter apodemus</name>
    <dbReference type="NCBI Taxonomy" id="135569"/>
    <lineage>
        <taxon>Bacteria</taxon>
        <taxon>Pseudomonadati</taxon>
        <taxon>Campylobacterota</taxon>
        <taxon>Epsilonproteobacteria</taxon>
        <taxon>Campylobacterales</taxon>
        <taxon>Helicobacteraceae</taxon>
        <taxon>Helicobacter</taxon>
    </lineage>
</organism>
<evidence type="ECO:0000313" key="4">
    <source>
        <dbReference type="EMBL" id="TLE16124.1"/>
    </source>
</evidence>
<reference evidence="4 5" key="1">
    <citation type="journal article" date="2014" name="Genome Announc.">
        <title>Draft genome sequences of eight enterohepatic helicobacter species isolated from both laboratory and wild rodents.</title>
        <authorList>
            <person name="Sheh A."/>
            <person name="Shen Z."/>
            <person name="Fox J.G."/>
        </authorList>
    </citation>
    <scope>NUCLEOTIDE SEQUENCE [LARGE SCALE GENOMIC DNA]</scope>
    <source>
        <strain evidence="4 5">MIT-03-7007</strain>
    </source>
</reference>
<keyword evidence="2" id="KW-0472">Membrane</keyword>
<dbReference type="AlphaFoldDB" id="A0A2U8FD20"/>
<sequence length="163" mass="19631">MENYENLRLEEKDKIKKMNVFQRIFTKDSQISSEDLEFLEEYENHSKNIKDAQEKSEIDTLYLQQQNANISLKIEEKEEILEELVKNSEGEIPFKMVSFVFLLMFFVLALFVPKIYIRNNIYFTSRNIIQLQAQLDSLNEENRHIKKQLEDIKFKNLTHELDF</sequence>
<dbReference type="Proteomes" id="UP000029920">
    <property type="component" value="Unassembled WGS sequence"/>
</dbReference>
<accession>A0A2U8FD20</accession>
<dbReference type="EMBL" id="JRPC02000009">
    <property type="protein sequence ID" value="TLE16124.1"/>
    <property type="molecule type" value="Genomic_DNA"/>
</dbReference>
<dbReference type="Proteomes" id="UP000244890">
    <property type="component" value="Chromosome"/>
</dbReference>
<evidence type="ECO:0000313" key="3">
    <source>
        <dbReference type="EMBL" id="AWI34036.1"/>
    </source>
</evidence>
<proteinExistence type="predicted"/>
<reference evidence="4" key="3">
    <citation type="submission" date="2018-04" db="EMBL/GenBank/DDBJ databases">
        <authorList>
            <person name="Sheh A."/>
            <person name="Shen Z."/>
            <person name="Mannion A.J."/>
            <person name="Fox J.G."/>
        </authorList>
    </citation>
    <scope>NUCLEOTIDE SEQUENCE</scope>
    <source>
        <strain evidence="4">MIT-03-7007</strain>
    </source>
</reference>
<dbReference type="EMBL" id="CP021886">
    <property type="protein sequence ID" value="AWI34036.1"/>
    <property type="molecule type" value="Genomic_DNA"/>
</dbReference>
<evidence type="ECO:0000256" key="2">
    <source>
        <dbReference type="SAM" id="Phobius"/>
    </source>
</evidence>
<dbReference type="RefSeq" id="WP_052087286.1">
    <property type="nucleotide sequence ID" value="NZ_CP021886.1"/>
</dbReference>
<name>A0A2U8FD20_9HELI</name>
<evidence type="ECO:0000313" key="5">
    <source>
        <dbReference type="Proteomes" id="UP000029920"/>
    </source>
</evidence>
<keyword evidence="1" id="KW-0175">Coiled coil</keyword>
<keyword evidence="5" id="KW-1185">Reference proteome</keyword>
<feature type="coiled-coil region" evidence="1">
    <location>
        <begin position="128"/>
        <end position="155"/>
    </location>
</feature>
<feature type="transmembrane region" description="Helical" evidence="2">
    <location>
        <begin position="96"/>
        <end position="117"/>
    </location>
</feature>
<evidence type="ECO:0000313" key="6">
    <source>
        <dbReference type="Proteomes" id="UP000244890"/>
    </source>
</evidence>
<evidence type="ECO:0000256" key="1">
    <source>
        <dbReference type="SAM" id="Coils"/>
    </source>
</evidence>